<dbReference type="FunFam" id="3.30.70.3550:FF:000001">
    <property type="entry name" value="Leucyl/phenylalanyl-tRNA--protein transferase"/>
    <property type="match status" value="1"/>
</dbReference>
<dbReference type="EMBL" id="BBMT01000013">
    <property type="protein sequence ID" value="GAL36861.1"/>
    <property type="molecule type" value="Genomic_DNA"/>
</dbReference>
<dbReference type="PANTHER" id="PTHR30098:SF2">
    <property type="entry name" value="LEUCYL_PHENYLALANYL-TRNA--PROTEIN TRANSFERASE"/>
    <property type="match status" value="1"/>
</dbReference>
<evidence type="ECO:0000256" key="6">
    <source>
        <dbReference type="ARBA" id="ARBA00050652"/>
    </source>
</evidence>
<evidence type="ECO:0000256" key="13">
    <source>
        <dbReference type="ARBA" id="ARBA00077165"/>
    </source>
</evidence>
<dbReference type="AlphaFoldDB" id="A0A090TAA8"/>
<evidence type="ECO:0000256" key="5">
    <source>
        <dbReference type="ARBA" id="ARBA00050607"/>
    </source>
</evidence>
<evidence type="ECO:0000313" key="16">
    <source>
        <dbReference type="EMBL" id="GAL36861.1"/>
    </source>
</evidence>
<evidence type="ECO:0000256" key="8">
    <source>
        <dbReference type="ARBA" id="ARBA00054043"/>
    </source>
</evidence>
<dbReference type="FunFam" id="3.40.630.70:FF:000001">
    <property type="entry name" value="Leucyl/phenylalanyl-tRNA--protein transferase"/>
    <property type="match status" value="1"/>
</dbReference>
<organism evidence="16 17">
    <name type="scientific">Vibrio maritimus</name>
    <dbReference type="NCBI Taxonomy" id="990268"/>
    <lineage>
        <taxon>Bacteria</taxon>
        <taxon>Pseudomonadati</taxon>
        <taxon>Pseudomonadota</taxon>
        <taxon>Gammaproteobacteria</taxon>
        <taxon>Vibrionales</taxon>
        <taxon>Vibrionaceae</taxon>
        <taxon>Vibrio</taxon>
    </lineage>
</organism>
<comment type="similarity">
    <text evidence="9 15">Belongs to the L/F-transferase family.</text>
</comment>
<dbReference type="InterPro" id="IPR042203">
    <property type="entry name" value="Leu/Phe-tRNA_Trfase_C"/>
</dbReference>
<keyword evidence="2 15" id="KW-0963">Cytoplasm</keyword>
<dbReference type="GO" id="GO:0005737">
    <property type="term" value="C:cytoplasm"/>
    <property type="evidence" value="ECO:0007669"/>
    <property type="project" value="UniProtKB-SubCell"/>
</dbReference>
<dbReference type="Pfam" id="PF03588">
    <property type="entry name" value="Leu_Phe_trans"/>
    <property type="match status" value="1"/>
</dbReference>
<protein>
    <recommendedName>
        <fullName evidence="11 15">Leucyl/phenylalanyl-tRNA--protein transferase</fullName>
        <ecNumber evidence="10 15">2.3.2.6</ecNumber>
    </recommendedName>
    <alternativeName>
        <fullName evidence="12 15">L/F-transferase</fullName>
    </alternativeName>
    <alternativeName>
        <fullName evidence="13 15">Leucyltransferase</fullName>
    </alternativeName>
    <alternativeName>
        <fullName evidence="14 15">Phenyalanyltransferase</fullName>
    </alternativeName>
</protein>
<dbReference type="Proteomes" id="UP000029224">
    <property type="component" value="Unassembled WGS sequence"/>
</dbReference>
<proteinExistence type="inferred from homology"/>
<keyword evidence="17" id="KW-1185">Reference proteome</keyword>
<keyword evidence="4 15" id="KW-0012">Acyltransferase</keyword>
<evidence type="ECO:0000313" key="17">
    <source>
        <dbReference type="Proteomes" id="UP000029224"/>
    </source>
</evidence>
<evidence type="ECO:0000256" key="11">
    <source>
        <dbReference type="ARBA" id="ARBA00074372"/>
    </source>
</evidence>
<evidence type="ECO:0000256" key="9">
    <source>
        <dbReference type="ARBA" id="ARBA00061535"/>
    </source>
</evidence>
<dbReference type="GO" id="GO:0008914">
    <property type="term" value="F:leucyl-tRNA--protein transferase activity"/>
    <property type="evidence" value="ECO:0007669"/>
    <property type="project" value="UniProtKB-UniRule"/>
</dbReference>
<gene>
    <name evidence="15" type="primary">aat</name>
    <name evidence="16" type="ORF">JCM19240_3827</name>
</gene>
<comment type="catalytic activity">
    <reaction evidence="7 15">
        <text>N-terminal L-lysyl-[protein] + L-leucyl-tRNA(Leu) = N-terminal L-leucyl-L-lysyl-[protein] + tRNA(Leu) + H(+)</text>
        <dbReference type="Rhea" id="RHEA:12340"/>
        <dbReference type="Rhea" id="RHEA-COMP:9613"/>
        <dbReference type="Rhea" id="RHEA-COMP:9622"/>
        <dbReference type="Rhea" id="RHEA-COMP:12670"/>
        <dbReference type="Rhea" id="RHEA-COMP:12671"/>
        <dbReference type="ChEBI" id="CHEBI:15378"/>
        <dbReference type="ChEBI" id="CHEBI:65249"/>
        <dbReference type="ChEBI" id="CHEBI:78442"/>
        <dbReference type="ChEBI" id="CHEBI:78494"/>
        <dbReference type="ChEBI" id="CHEBI:133043"/>
        <dbReference type="EC" id="2.3.2.6"/>
    </reaction>
</comment>
<accession>A0A090TAA8</accession>
<evidence type="ECO:0000256" key="1">
    <source>
        <dbReference type="ARBA" id="ARBA00004496"/>
    </source>
</evidence>
<reference evidence="16 17" key="2">
    <citation type="submission" date="2014-09" db="EMBL/GenBank/DDBJ databases">
        <authorList>
            <consortium name="NBRP consortium"/>
            <person name="Sawabe T."/>
            <person name="Meirelles P."/>
            <person name="Nakanishi M."/>
            <person name="Sayaka M."/>
            <person name="Hattori M."/>
            <person name="Ohkuma M."/>
        </authorList>
    </citation>
    <scope>NUCLEOTIDE SEQUENCE [LARGE SCALE GENOMIC DNA]</scope>
    <source>
        <strain evidence="16 17">JCM 19240</strain>
    </source>
</reference>
<dbReference type="OrthoDB" id="9790282at2"/>
<evidence type="ECO:0000256" key="2">
    <source>
        <dbReference type="ARBA" id="ARBA00022490"/>
    </source>
</evidence>
<dbReference type="InterPro" id="IPR016181">
    <property type="entry name" value="Acyl_CoA_acyltransferase"/>
</dbReference>
<dbReference type="Gene3D" id="3.30.70.3550">
    <property type="entry name" value="Leucyl/phenylalanyl-tRNA-protein transferase, N-terminal domain"/>
    <property type="match status" value="1"/>
</dbReference>
<evidence type="ECO:0000256" key="3">
    <source>
        <dbReference type="ARBA" id="ARBA00022679"/>
    </source>
</evidence>
<reference evidence="16 17" key="1">
    <citation type="submission" date="2014-09" db="EMBL/GenBank/DDBJ databases">
        <title>Vibrio maritimus JCM 19240. (C210) whole genome shotgun sequence.</title>
        <authorList>
            <person name="Sawabe T."/>
            <person name="Meirelles P."/>
            <person name="Nakanishi M."/>
            <person name="Sayaka M."/>
            <person name="Hattori M."/>
            <person name="Ohkuma M."/>
        </authorList>
    </citation>
    <scope>NUCLEOTIDE SEQUENCE [LARGE SCALE GENOMIC DNA]</scope>
    <source>
        <strain evidence="16 17">JCM 19240</strain>
    </source>
</reference>
<dbReference type="EC" id="2.3.2.6" evidence="10 15"/>
<keyword evidence="3 15" id="KW-0808">Transferase</keyword>
<dbReference type="SUPFAM" id="SSF55729">
    <property type="entry name" value="Acyl-CoA N-acyltransferases (Nat)"/>
    <property type="match status" value="1"/>
</dbReference>
<comment type="caution">
    <text evidence="16">The sequence shown here is derived from an EMBL/GenBank/DDBJ whole genome shotgun (WGS) entry which is preliminary data.</text>
</comment>
<dbReference type="PANTHER" id="PTHR30098">
    <property type="entry name" value="LEUCYL/PHENYLALANYL-TRNA--PROTEIN TRANSFERASE"/>
    <property type="match status" value="1"/>
</dbReference>
<sequence>MTIYLPELDVEDLSFPSPYEALEEPNGLLAFGGDLRPERLISAYKNGVFPWFGPNEPLLWWSPSPRAVFKPEIYKPSKSLKKFQRKHQYRVTINHNTEAVIGYCSSTRPLEETWLNDDMRAAYITLAKMGYCHSVEVWRDDELIGGLYGLSIGQVFCGESMFSLASNASKIALWYFCHHFSQLGGKLIDCQVMNPHLESLGAIEMGRDDFLSCLQQHQQSAMDLSCFSPQTLSLAIDRGEN</sequence>
<evidence type="ECO:0000256" key="15">
    <source>
        <dbReference type="HAMAP-Rule" id="MF_00688"/>
    </source>
</evidence>
<comment type="catalytic activity">
    <reaction evidence="5 15">
        <text>L-phenylalanyl-tRNA(Phe) + an N-terminal L-alpha-aminoacyl-[protein] = an N-terminal L-phenylalanyl-L-alpha-aminoacyl-[protein] + tRNA(Phe)</text>
        <dbReference type="Rhea" id="RHEA:43632"/>
        <dbReference type="Rhea" id="RHEA-COMP:9668"/>
        <dbReference type="Rhea" id="RHEA-COMP:9699"/>
        <dbReference type="Rhea" id="RHEA-COMP:10636"/>
        <dbReference type="Rhea" id="RHEA-COMP:10637"/>
        <dbReference type="ChEBI" id="CHEBI:78442"/>
        <dbReference type="ChEBI" id="CHEBI:78531"/>
        <dbReference type="ChEBI" id="CHEBI:78597"/>
        <dbReference type="ChEBI" id="CHEBI:83561"/>
        <dbReference type="EC" id="2.3.2.6"/>
    </reaction>
</comment>
<name>A0A090TAA8_9VIBR</name>
<evidence type="ECO:0000256" key="12">
    <source>
        <dbReference type="ARBA" id="ARBA00077136"/>
    </source>
</evidence>
<dbReference type="InterPro" id="IPR004616">
    <property type="entry name" value="Leu/Phe-tRNA_Trfase"/>
</dbReference>
<comment type="subcellular location">
    <subcellularLocation>
        <location evidence="1 15">Cytoplasm</location>
    </subcellularLocation>
</comment>
<dbReference type="Gene3D" id="3.40.630.70">
    <property type="entry name" value="Leucyl/phenylalanyl-tRNA-protein transferase, C-terminal domain"/>
    <property type="match status" value="1"/>
</dbReference>
<dbReference type="GO" id="GO:0030163">
    <property type="term" value="P:protein catabolic process"/>
    <property type="evidence" value="ECO:0007669"/>
    <property type="project" value="UniProtKB-UniRule"/>
</dbReference>
<dbReference type="InterPro" id="IPR042221">
    <property type="entry name" value="Leu/Phe-tRNA_Trfase_N"/>
</dbReference>
<comment type="function">
    <text evidence="8 15">Functions in the N-end rule pathway of protein degradation where it conjugates Leu, Phe and, less efficiently, Met from aminoacyl-tRNAs to the N-termini of proteins containing an N-terminal arginine or lysine.</text>
</comment>
<evidence type="ECO:0000256" key="4">
    <source>
        <dbReference type="ARBA" id="ARBA00023315"/>
    </source>
</evidence>
<evidence type="ECO:0000256" key="7">
    <source>
        <dbReference type="ARBA" id="ARBA00051538"/>
    </source>
</evidence>
<evidence type="ECO:0000256" key="14">
    <source>
        <dbReference type="ARBA" id="ARBA00083640"/>
    </source>
</evidence>
<dbReference type="HAMAP" id="MF_00688">
    <property type="entry name" value="Leu_Phe_trans"/>
    <property type="match status" value="1"/>
</dbReference>
<evidence type="ECO:0000256" key="10">
    <source>
        <dbReference type="ARBA" id="ARBA00066767"/>
    </source>
</evidence>
<dbReference type="NCBIfam" id="TIGR00667">
    <property type="entry name" value="aat"/>
    <property type="match status" value="1"/>
</dbReference>
<comment type="catalytic activity">
    <reaction evidence="6 15">
        <text>N-terminal L-arginyl-[protein] + L-leucyl-tRNA(Leu) = N-terminal L-leucyl-L-arginyl-[protein] + tRNA(Leu) + H(+)</text>
        <dbReference type="Rhea" id="RHEA:50416"/>
        <dbReference type="Rhea" id="RHEA-COMP:9613"/>
        <dbReference type="Rhea" id="RHEA-COMP:9622"/>
        <dbReference type="Rhea" id="RHEA-COMP:12672"/>
        <dbReference type="Rhea" id="RHEA-COMP:12673"/>
        <dbReference type="ChEBI" id="CHEBI:15378"/>
        <dbReference type="ChEBI" id="CHEBI:64719"/>
        <dbReference type="ChEBI" id="CHEBI:78442"/>
        <dbReference type="ChEBI" id="CHEBI:78494"/>
        <dbReference type="ChEBI" id="CHEBI:133044"/>
        <dbReference type="EC" id="2.3.2.6"/>
    </reaction>
</comment>